<feature type="transmembrane region" description="Helical" evidence="1">
    <location>
        <begin position="37"/>
        <end position="59"/>
    </location>
</feature>
<dbReference type="WBParaSite" id="PSAMB.scaffold209size65617.g3360.t1">
    <property type="protein sequence ID" value="PSAMB.scaffold209size65617.g3360.t1"/>
    <property type="gene ID" value="PSAMB.scaffold209size65617.g3360"/>
</dbReference>
<dbReference type="Proteomes" id="UP000887566">
    <property type="component" value="Unplaced"/>
</dbReference>
<name>A0A914VJS2_9BILA</name>
<evidence type="ECO:0000256" key="1">
    <source>
        <dbReference type="SAM" id="Phobius"/>
    </source>
</evidence>
<keyword evidence="1" id="KW-0472">Membrane</keyword>
<evidence type="ECO:0000313" key="3">
    <source>
        <dbReference type="WBParaSite" id="PSAMB.scaffold209size65617.g3360.t1"/>
    </source>
</evidence>
<organism evidence="2 3">
    <name type="scientific">Plectus sambesii</name>
    <dbReference type="NCBI Taxonomy" id="2011161"/>
    <lineage>
        <taxon>Eukaryota</taxon>
        <taxon>Metazoa</taxon>
        <taxon>Ecdysozoa</taxon>
        <taxon>Nematoda</taxon>
        <taxon>Chromadorea</taxon>
        <taxon>Plectida</taxon>
        <taxon>Plectina</taxon>
        <taxon>Plectoidea</taxon>
        <taxon>Plectidae</taxon>
        <taxon>Plectus</taxon>
    </lineage>
</organism>
<keyword evidence="1" id="KW-1133">Transmembrane helix</keyword>
<protein>
    <submittedName>
        <fullName evidence="3">Uncharacterized protein</fullName>
    </submittedName>
</protein>
<keyword evidence="1" id="KW-0812">Transmembrane</keyword>
<dbReference type="AlphaFoldDB" id="A0A914VJS2"/>
<evidence type="ECO:0000313" key="2">
    <source>
        <dbReference type="Proteomes" id="UP000887566"/>
    </source>
</evidence>
<sequence length="91" mass="10223">MIASFDFPMLGGDQKMSAERGAAAGGGHFEMVDKIDWIILSCVIALFLIAVVIGFIYILKVKFFPREEYEPVRRIVEVPPPTMQYSKLGKQ</sequence>
<proteinExistence type="predicted"/>
<reference evidence="3" key="1">
    <citation type="submission" date="2022-11" db="UniProtKB">
        <authorList>
            <consortium name="WormBaseParasite"/>
        </authorList>
    </citation>
    <scope>IDENTIFICATION</scope>
</reference>
<keyword evidence="2" id="KW-1185">Reference proteome</keyword>
<accession>A0A914VJS2</accession>